<dbReference type="OrthoDB" id="6512852at2759"/>
<evidence type="ECO:0000313" key="2">
    <source>
        <dbReference type="EMBL" id="GBL99889.1"/>
    </source>
</evidence>
<accession>A0A4Y2C6D4</accession>
<reference evidence="3 5" key="1">
    <citation type="journal article" date="2019" name="Sci. Rep.">
        <title>Orb-weaving spider Araneus ventricosus genome elucidates the spidroin gene catalogue.</title>
        <authorList>
            <person name="Kono N."/>
            <person name="Nakamura H."/>
            <person name="Ohtoshi R."/>
            <person name="Moran D.A.P."/>
            <person name="Shinohara A."/>
            <person name="Yoshida Y."/>
            <person name="Fujiwara M."/>
            <person name="Mori M."/>
            <person name="Tomita M."/>
            <person name="Arakawa K."/>
        </authorList>
    </citation>
    <scope>NUCLEOTIDE SEQUENCE [LARGE SCALE GENOMIC DNA]</scope>
</reference>
<evidence type="ECO:0000313" key="4">
    <source>
        <dbReference type="EMBL" id="GBL99925.1"/>
    </source>
</evidence>
<comment type="caution">
    <text evidence="3">The sequence shown here is derived from an EMBL/GenBank/DDBJ whole genome shotgun (WGS) entry which is preliminary data.</text>
</comment>
<dbReference type="PANTHER" id="PTHR37984:SF5">
    <property type="entry name" value="PROTEIN NYNRIN-LIKE"/>
    <property type="match status" value="1"/>
</dbReference>
<dbReference type="PANTHER" id="PTHR37984">
    <property type="entry name" value="PROTEIN CBG26694"/>
    <property type="match status" value="1"/>
</dbReference>
<dbReference type="EMBL" id="BGPR01085550">
    <property type="protein sequence ID" value="GBL99925.1"/>
    <property type="molecule type" value="Genomic_DNA"/>
</dbReference>
<name>A0A4Y2C6D4_ARAVE</name>
<dbReference type="AlphaFoldDB" id="A0A4Y2C6D4"/>
<keyword evidence="5" id="KW-1185">Reference proteome</keyword>
<sequence length="154" mass="18263">MVASYVETRHGNWDRHLEVLGFALRTAVSETTCHNPARLFLGHEIAFPWDTMVQQDVWTRAEEYSLLSDLVKAKVKVVQERQKWNYDRRRMHQEFNVGDRVWLRLRPLSSADHNRIAKFMPKWRGPCRIILKLSPLVYELQEVELCWVLTTSLT</sequence>
<evidence type="ECO:0000313" key="1">
    <source>
        <dbReference type="EMBL" id="GBL99859.1"/>
    </source>
</evidence>
<evidence type="ECO:0000313" key="5">
    <source>
        <dbReference type="Proteomes" id="UP000499080"/>
    </source>
</evidence>
<dbReference type="Proteomes" id="UP000499080">
    <property type="component" value="Unassembled WGS sequence"/>
</dbReference>
<dbReference type="EMBL" id="BGPR01085548">
    <property type="protein sequence ID" value="GBL99889.1"/>
    <property type="molecule type" value="Genomic_DNA"/>
</dbReference>
<dbReference type="InterPro" id="IPR050951">
    <property type="entry name" value="Retrovirus_Pol_polyprotein"/>
</dbReference>
<proteinExistence type="predicted"/>
<evidence type="ECO:0000313" key="3">
    <source>
        <dbReference type="EMBL" id="GBL99908.1"/>
    </source>
</evidence>
<protein>
    <submittedName>
        <fullName evidence="3">Uncharacterized protein</fullName>
    </submittedName>
</protein>
<dbReference type="EMBL" id="BGPR01085541">
    <property type="protein sequence ID" value="GBL99859.1"/>
    <property type="molecule type" value="Genomic_DNA"/>
</dbReference>
<organism evidence="3 5">
    <name type="scientific">Araneus ventricosus</name>
    <name type="common">Orbweaver spider</name>
    <name type="synonym">Epeira ventricosa</name>
    <dbReference type="NCBI Taxonomy" id="182803"/>
    <lineage>
        <taxon>Eukaryota</taxon>
        <taxon>Metazoa</taxon>
        <taxon>Ecdysozoa</taxon>
        <taxon>Arthropoda</taxon>
        <taxon>Chelicerata</taxon>
        <taxon>Arachnida</taxon>
        <taxon>Araneae</taxon>
        <taxon>Araneomorphae</taxon>
        <taxon>Entelegynae</taxon>
        <taxon>Araneoidea</taxon>
        <taxon>Araneidae</taxon>
        <taxon>Araneus</taxon>
    </lineage>
</organism>
<gene>
    <name evidence="2" type="ORF">AVEN_120668_1</name>
    <name evidence="3" type="ORF">AVEN_141419_1</name>
    <name evidence="1" type="ORF">AVEN_193681_1</name>
    <name evidence="4" type="ORF">AVEN_205436_1</name>
</gene>
<dbReference type="EMBL" id="BGPR01085549">
    <property type="protein sequence ID" value="GBL99908.1"/>
    <property type="molecule type" value="Genomic_DNA"/>
</dbReference>